<name>A0ABS2NBT6_9BACI</name>
<dbReference type="Proteomes" id="UP001646157">
    <property type="component" value="Unassembled WGS sequence"/>
</dbReference>
<reference evidence="1 2" key="1">
    <citation type="submission" date="2021-01" db="EMBL/GenBank/DDBJ databases">
        <title>Genomic Encyclopedia of Type Strains, Phase IV (KMG-IV): sequencing the most valuable type-strain genomes for metagenomic binning, comparative biology and taxonomic classification.</title>
        <authorList>
            <person name="Goeker M."/>
        </authorList>
    </citation>
    <scope>NUCLEOTIDE SEQUENCE [LARGE SCALE GENOMIC DNA]</scope>
    <source>
        <strain evidence="1 2">DSM 24834</strain>
    </source>
</reference>
<protein>
    <submittedName>
        <fullName evidence="1">Uncharacterized protein</fullName>
    </submittedName>
</protein>
<accession>A0ABS2NBT6</accession>
<dbReference type="EMBL" id="JAFBDZ010000002">
    <property type="protein sequence ID" value="MBM7585320.1"/>
    <property type="molecule type" value="Genomic_DNA"/>
</dbReference>
<organism evidence="1 2">
    <name type="scientific">Rossellomorea pakistanensis</name>
    <dbReference type="NCBI Taxonomy" id="992288"/>
    <lineage>
        <taxon>Bacteria</taxon>
        <taxon>Bacillati</taxon>
        <taxon>Bacillota</taxon>
        <taxon>Bacilli</taxon>
        <taxon>Bacillales</taxon>
        <taxon>Bacillaceae</taxon>
        <taxon>Rossellomorea</taxon>
    </lineage>
</organism>
<comment type="caution">
    <text evidence="1">The sequence shown here is derived from an EMBL/GenBank/DDBJ whole genome shotgun (WGS) entry which is preliminary data.</text>
</comment>
<gene>
    <name evidence="1" type="ORF">JOC86_001862</name>
</gene>
<keyword evidence="2" id="KW-1185">Reference proteome</keyword>
<evidence type="ECO:0000313" key="2">
    <source>
        <dbReference type="Proteomes" id="UP001646157"/>
    </source>
</evidence>
<sequence length="39" mass="4094">MKKKLYAVIAASFLVFGLVGAFGVATSSPSLQSELPDIH</sequence>
<evidence type="ECO:0000313" key="1">
    <source>
        <dbReference type="EMBL" id="MBM7585320.1"/>
    </source>
</evidence>
<proteinExistence type="predicted"/>